<feature type="compositionally biased region" description="Basic and acidic residues" evidence="1">
    <location>
        <begin position="153"/>
        <end position="165"/>
    </location>
</feature>
<gene>
    <name evidence="2" type="ORF">HGUI_01702</name>
</gene>
<evidence type="ECO:0000313" key="3">
    <source>
        <dbReference type="Proteomes" id="UP000183365"/>
    </source>
</evidence>
<feature type="compositionally biased region" description="Polar residues" evidence="1">
    <location>
        <begin position="726"/>
        <end position="739"/>
    </location>
</feature>
<reference evidence="3" key="1">
    <citation type="submission" date="2016-11" db="EMBL/GenBank/DDBJ databases">
        <authorList>
            <person name="Guldener U."/>
        </authorList>
    </citation>
    <scope>NUCLEOTIDE SEQUENCE [LARGE SCALE GENOMIC DNA]</scope>
</reference>
<keyword evidence="3" id="KW-1185">Reference proteome</keyword>
<dbReference type="AlphaFoldDB" id="A0A1L0FIR9"/>
<evidence type="ECO:0000256" key="1">
    <source>
        <dbReference type="SAM" id="MobiDB-lite"/>
    </source>
</evidence>
<feature type="compositionally biased region" description="Basic and acidic residues" evidence="1">
    <location>
        <begin position="764"/>
        <end position="776"/>
    </location>
</feature>
<evidence type="ECO:0000313" key="2">
    <source>
        <dbReference type="EMBL" id="SGZ39502.1"/>
    </source>
</evidence>
<organism evidence="2 3">
    <name type="scientific">Hanseniaspora guilliermondii</name>
    <dbReference type="NCBI Taxonomy" id="56406"/>
    <lineage>
        <taxon>Eukaryota</taxon>
        <taxon>Fungi</taxon>
        <taxon>Dikarya</taxon>
        <taxon>Ascomycota</taxon>
        <taxon>Saccharomycotina</taxon>
        <taxon>Saccharomycetes</taxon>
        <taxon>Saccharomycodales</taxon>
        <taxon>Saccharomycodaceae</taxon>
        <taxon>Hanseniaspora</taxon>
    </lineage>
</organism>
<feature type="region of interest" description="Disordered" evidence="1">
    <location>
        <begin position="127"/>
        <end position="170"/>
    </location>
</feature>
<feature type="region of interest" description="Disordered" evidence="1">
    <location>
        <begin position="724"/>
        <end position="776"/>
    </location>
</feature>
<sequence>MSSDNSAFVDLNKLTKIISDETKRHSKSSTLVPENISLNRSKSADGTSMHIDSIFSPSSRFNYNRDHINAIAKNLNLISDTYKDVKVDLPLTESLMMFQHDDIEVDGNSDPFCTCNYGTSCKIHPNGQKHKMNDGNTLSTPNSVSSLKSCMKKHSDDDSPDEEKSAAGGKKSNLDRLGLINFKPVVSFDTVPLGSLSAAEIDNNIIKPEDYFTEDEWYDNEMDEPYQDAYVGYKGNHDSSNQSFKGLQSVGSNIMKELRNLQILEGYSTQPYIDNSALIINKKHPLYDALQRDNKRKGAVVKKNRKYNIKLLNTDTNNGLNKIPLDKRFRRGTNAATLDPSDKRVRTLKKINKETGWINQGRAILIHISGRRHSWVALDYVISKLVNNGDMLVVCCNLPTENNKQRMTRRRDRVNRKMKLQRLRSRVGSDIEDSENDSDIDSDDVYDRNESHWKNGYTYEEVEETLNDLIKYIHLLLPADKIIKLTCEISIESTKEAIINAYNCYLPKMVVITTKKWQHDEKVGEAKSNLVVDVLVNKLPCPIVVVPAKKSDNFERYIEERLRLTTDLTISKEEKYKRLNEISKQLIMVRRPLLPFMLLKEKNNTYDSIKAKKELQLQEFTIENVNGDDNDTINQLAKILETFKNNLDAGLDHLEEKYPEYTNKKKSLEIVDLVVEQSAKYNENFNKIGSSVDIDPRVNSLKEILSQGENFKHPRKKNEALVNKSKAIQINKPPNSTSTNKEDLKPKPYESRTIKLHPTISPRGEADERENSRQYDGVKLKKYNTLSVGDTRLRHVTSNDNLDDTRLRPTITSTSQRSNEKKKKSKGRFSFRKLFKR</sequence>
<dbReference type="VEuPathDB" id="FungiDB:HGUI_01702"/>
<feature type="compositionally biased region" description="Polar residues" evidence="1">
    <location>
        <begin position="134"/>
        <end position="148"/>
    </location>
</feature>
<name>A0A1L0FIR9_9ASCO</name>
<accession>A0A1L0FIR9</accession>
<feature type="region of interest" description="Disordered" evidence="1">
    <location>
        <begin position="796"/>
        <end position="837"/>
    </location>
</feature>
<dbReference type="EMBL" id="FQNF01000024">
    <property type="protein sequence ID" value="SGZ39502.1"/>
    <property type="molecule type" value="Genomic_DNA"/>
</dbReference>
<proteinExistence type="predicted"/>
<protein>
    <submittedName>
        <fullName evidence="2">Uncharacterized protein</fullName>
    </submittedName>
</protein>
<dbReference type="OrthoDB" id="3972228at2759"/>
<dbReference type="Proteomes" id="UP000183365">
    <property type="component" value="Unassembled WGS sequence"/>
</dbReference>
<feature type="compositionally biased region" description="Basic residues" evidence="1">
    <location>
        <begin position="820"/>
        <end position="837"/>
    </location>
</feature>
<feature type="compositionally biased region" description="Basic and acidic residues" evidence="1">
    <location>
        <begin position="740"/>
        <end position="753"/>
    </location>
</feature>